<name>A0A1H0KRM7_9BACT</name>
<proteinExistence type="predicted"/>
<dbReference type="RefSeq" id="WP_091817197.1">
    <property type="nucleotide sequence ID" value="NZ_CP091792.1"/>
</dbReference>
<keyword evidence="5" id="KW-1185">Reference proteome</keyword>
<dbReference type="EMBL" id="FNCQ01000008">
    <property type="protein sequence ID" value="SDG70652.1"/>
    <property type="molecule type" value="Genomic_DNA"/>
</dbReference>
<dbReference type="Proteomes" id="UP000198779">
    <property type="component" value="Unassembled WGS sequence"/>
</dbReference>
<accession>A0A1H0KRM7</accession>
<dbReference type="InterPro" id="IPR011335">
    <property type="entry name" value="Restrct_endonuc-II-like"/>
</dbReference>
<reference evidence="3 6" key="1">
    <citation type="submission" date="2016-10" db="EMBL/GenBank/DDBJ databases">
        <authorList>
            <person name="de Groot N.N."/>
        </authorList>
    </citation>
    <scope>NUCLEOTIDE SEQUENCE [LARGE SCALE GENOMIC DNA]</scope>
    <source>
        <strain evidence="6">BP1-145</strain>
        <strain evidence="3">BP1-148</strain>
    </source>
</reference>
<organism evidence="4 6">
    <name type="scientific">Prevotella communis</name>
    <dbReference type="NCBI Taxonomy" id="2913614"/>
    <lineage>
        <taxon>Bacteria</taxon>
        <taxon>Pseudomonadati</taxon>
        <taxon>Bacteroidota</taxon>
        <taxon>Bacteroidia</taxon>
        <taxon>Bacteroidales</taxon>
        <taxon>Prevotellaceae</taxon>
        <taxon>Prevotella</taxon>
    </lineage>
</organism>
<gene>
    <name evidence="4" type="ORF">SAMN04487900_1295</name>
    <name evidence="3" type="ORF">SAMN04487901_1081</name>
</gene>
<dbReference type="Pfam" id="PF13635">
    <property type="entry name" value="DUF4143"/>
    <property type="match status" value="1"/>
</dbReference>
<sequence>MDTDYRIFRRKLYERMLNWKQAKDGKTALLIKGARRVGKSTIAEEFAKREYDSYIVVDFANAPDGVWEAVKNIADLDNFFFQLQFIYKVKLVERKSVIIFDEIQKAPQVRQAIKYMVKDHRYDFIETGSLLSIKKNTQGITIPSEETRVTMYPMDYEEFRWALGDQVTLPLLKEAFESKRTVGDQVSRQLLRDFRLYMLVGGMPQAVNTYLDTNNLSEVDQTKREIIDLYTDDFRKIDPSGKASRLFKAIPSELSKNASRYQVMSVLGRSAENTDMDELLEDMEDSLCVNFAYHANNPSVGLALHKDKDQYKMFVGDTGLFITLAFWDKDVTENIIYQKLLSDKLSADLGYVYENVVAQMLKAGGNELFYHTWPTPSGKHNYEIDFLLSRSNKLCPIEVKSSGYKTHVSLDEFCKKFSKEVLWRYLVYTKDFRKDEETLMVPVYMVPFL</sequence>
<dbReference type="SUPFAM" id="SSF52980">
    <property type="entry name" value="Restriction endonuclease-like"/>
    <property type="match status" value="1"/>
</dbReference>
<accession>A0A1G7WFA9</accession>
<dbReference type="InterPro" id="IPR027417">
    <property type="entry name" value="P-loop_NTPase"/>
</dbReference>
<evidence type="ECO:0008006" key="7">
    <source>
        <dbReference type="Google" id="ProtNLM"/>
    </source>
</evidence>
<reference evidence="4 5" key="2">
    <citation type="submission" date="2016-10" db="EMBL/GenBank/DDBJ databases">
        <authorList>
            <person name="Varghese N."/>
            <person name="Submissions S."/>
        </authorList>
    </citation>
    <scope>NUCLEOTIDE SEQUENCE</scope>
    <source>
        <strain evidence="4">BP1-145</strain>
        <strain evidence="5">BP1-148</strain>
    </source>
</reference>
<dbReference type="InterPro" id="IPR025420">
    <property type="entry name" value="DUF4143"/>
</dbReference>
<evidence type="ECO:0000259" key="2">
    <source>
        <dbReference type="Pfam" id="PF13635"/>
    </source>
</evidence>
<evidence type="ECO:0000313" key="4">
    <source>
        <dbReference type="EMBL" id="SDO58525.1"/>
    </source>
</evidence>
<dbReference type="PANTHER" id="PTHR33295:SF7">
    <property type="entry name" value="ATPASE"/>
    <property type="match status" value="1"/>
</dbReference>
<protein>
    <recommendedName>
        <fullName evidence="7">AAA+ ATPase domain-containing protein</fullName>
    </recommendedName>
</protein>
<dbReference type="Proteomes" id="UP000199134">
    <property type="component" value="Unassembled WGS sequence"/>
</dbReference>
<evidence type="ECO:0000313" key="6">
    <source>
        <dbReference type="Proteomes" id="UP000199134"/>
    </source>
</evidence>
<feature type="domain" description="DUF4143" evidence="2">
    <location>
        <begin position="233"/>
        <end position="402"/>
    </location>
</feature>
<dbReference type="EMBL" id="FNIW01000029">
    <property type="protein sequence ID" value="SDO58525.1"/>
    <property type="molecule type" value="Genomic_DNA"/>
</dbReference>
<evidence type="ECO:0000313" key="3">
    <source>
        <dbReference type="EMBL" id="SDG70652.1"/>
    </source>
</evidence>
<dbReference type="AlphaFoldDB" id="A0A1H0KRM7"/>
<dbReference type="Gene3D" id="3.40.50.300">
    <property type="entry name" value="P-loop containing nucleotide triphosphate hydrolases"/>
    <property type="match status" value="1"/>
</dbReference>
<dbReference type="OrthoDB" id="9801840at2"/>
<evidence type="ECO:0000259" key="1">
    <source>
        <dbReference type="Pfam" id="PF13173"/>
    </source>
</evidence>
<dbReference type="STRING" id="645274.SAMN04487901_1081"/>
<evidence type="ECO:0000313" key="5">
    <source>
        <dbReference type="Proteomes" id="UP000198779"/>
    </source>
</evidence>
<dbReference type="SUPFAM" id="SSF52540">
    <property type="entry name" value="P-loop containing nucleoside triphosphate hydrolases"/>
    <property type="match status" value="1"/>
</dbReference>
<dbReference type="PANTHER" id="PTHR33295">
    <property type="entry name" value="ATPASE"/>
    <property type="match status" value="1"/>
</dbReference>
<dbReference type="Pfam" id="PF13173">
    <property type="entry name" value="AAA_14"/>
    <property type="match status" value="1"/>
</dbReference>
<feature type="domain" description="AAA" evidence="1">
    <location>
        <begin position="27"/>
        <end position="159"/>
    </location>
</feature>
<dbReference type="InterPro" id="IPR041682">
    <property type="entry name" value="AAA_14"/>
</dbReference>